<feature type="compositionally biased region" description="Low complexity" evidence="1">
    <location>
        <begin position="241"/>
        <end position="256"/>
    </location>
</feature>
<comment type="caution">
    <text evidence="2">The sequence shown here is derived from an EMBL/GenBank/DDBJ whole genome shotgun (WGS) entry which is preliminary data.</text>
</comment>
<accession>A0ABP3N088</accession>
<evidence type="ECO:0008006" key="4">
    <source>
        <dbReference type="Google" id="ProtNLM"/>
    </source>
</evidence>
<evidence type="ECO:0000313" key="2">
    <source>
        <dbReference type="EMBL" id="GAA0532315.1"/>
    </source>
</evidence>
<name>A0ABP3N088_9ACTN</name>
<dbReference type="EMBL" id="BAAABZ010000025">
    <property type="protein sequence ID" value="GAA0532315.1"/>
    <property type="molecule type" value="Genomic_DNA"/>
</dbReference>
<evidence type="ECO:0000313" key="3">
    <source>
        <dbReference type="Proteomes" id="UP001501576"/>
    </source>
</evidence>
<keyword evidence="3" id="KW-1185">Reference proteome</keyword>
<gene>
    <name evidence="2" type="ORF">GCM10010390_38210</name>
</gene>
<sequence length="256" mass="27328">MGREPPTSAAGRSLVQGAAGSECRARRAPAVTGSVRTAGHTPACDPAQLRAPAVRLLLEDAAHNSIAPGRVTALARAHDVTGRTVRRRIENARANGGTHTPAGRPHFEFTEHRLTVLARRHGNITRTHLELTAEAKTTPGKRKVPSRATFHGAVKRRLNSGQLAGMRGGEAARRSHDVFGKREHWPPTTPPSGPSPPATSMPSPWNAPENRCPSPAKECDGESATTSLPGWSARAARRPTRATCPTTTTTWSCTNR</sequence>
<evidence type="ECO:0000256" key="1">
    <source>
        <dbReference type="SAM" id="MobiDB-lite"/>
    </source>
</evidence>
<feature type="region of interest" description="Disordered" evidence="1">
    <location>
        <begin position="1"/>
        <end position="39"/>
    </location>
</feature>
<dbReference type="Proteomes" id="UP001501576">
    <property type="component" value="Unassembled WGS sequence"/>
</dbReference>
<feature type="compositionally biased region" description="Pro residues" evidence="1">
    <location>
        <begin position="187"/>
        <end position="199"/>
    </location>
</feature>
<organism evidence="2 3">
    <name type="scientific">Streptomyces mordarskii</name>
    <dbReference type="NCBI Taxonomy" id="1226758"/>
    <lineage>
        <taxon>Bacteria</taxon>
        <taxon>Bacillati</taxon>
        <taxon>Actinomycetota</taxon>
        <taxon>Actinomycetes</taxon>
        <taxon>Kitasatosporales</taxon>
        <taxon>Streptomycetaceae</taxon>
        <taxon>Streptomyces</taxon>
    </lineage>
</organism>
<reference evidence="3" key="1">
    <citation type="journal article" date="2019" name="Int. J. Syst. Evol. Microbiol.">
        <title>The Global Catalogue of Microorganisms (GCM) 10K type strain sequencing project: providing services to taxonomists for standard genome sequencing and annotation.</title>
        <authorList>
            <consortium name="The Broad Institute Genomics Platform"/>
            <consortium name="The Broad Institute Genome Sequencing Center for Infectious Disease"/>
            <person name="Wu L."/>
            <person name="Ma J."/>
        </authorList>
    </citation>
    <scope>NUCLEOTIDE SEQUENCE [LARGE SCALE GENOMIC DNA]</scope>
    <source>
        <strain evidence="3">JCM 5052</strain>
    </source>
</reference>
<feature type="compositionally biased region" description="Basic and acidic residues" evidence="1">
    <location>
        <begin position="170"/>
        <end position="185"/>
    </location>
</feature>
<feature type="region of interest" description="Disordered" evidence="1">
    <location>
        <begin position="157"/>
        <end position="256"/>
    </location>
</feature>
<proteinExistence type="predicted"/>
<protein>
    <recommendedName>
        <fullName evidence="4">Transposase</fullName>
    </recommendedName>
</protein>